<dbReference type="Proteomes" id="UP000439903">
    <property type="component" value="Unassembled WGS sequence"/>
</dbReference>
<sequence length="108" mass="12069">MKICVGVLFWEIAGGTISFESELPFAYDCLIAIIHGKRESEVLGTPREYSLIFKDNLSLIDDFNINNYIIGKFSIGLLYSIGKGVDMDKSLEFKLFLDTAEFGFGIGQ</sequence>
<evidence type="ECO:0000313" key="2">
    <source>
        <dbReference type="Proteomes" id="UP000439903"/>
    </source>
</evidence>
<comment type="caution">
    <text evidence="1">The sequence shown here is derived from an EMBL/GenBank/DDBJ whole genome shotgun (WGS) entry which is preliminary data.</text>
</comment>
<gene>
    <name evidence="1" type="ORF">F8M41_003658</name>
</gene>
<proteinExistence type="predicted"/>
<organism evidence="1 2">
    <name type="scientific">Gigaspora margarita</name>
    <dbReference type="NCBI Taxonomy" id="4874"/>
    <lineage>
        <taxon>Eukaryota</taxon>
        <taxon>Fungi</taxon>
        <taxon>Fungi incertae sedis</taxon>
        <taxon>Mucoromycota</taxon>
        <taxon>Glomeromycotina</taxon>
        <taxon>Glomeromycetes</taxon>
        <taxon>Diversisporales</taxon>
        <taxon>Gigasporaceae</taxon>
        <taxon>Gigaspora</taxon>
    </lineage>
</organism>
<name>A0A8H3XBQ0_GIGMA</name>
<reference evidence="1 2" key="1">
    <citation type="journal article" date="2019" name="Environ. Microbiol.">
        <title>At the nexus of three kingdoms: the genome of the mycorrhizal fungus Gigaspora margarita provides insights into plant, endobacterial and fungal interactions.</title>
        <authorList>
            <person name="Venice F."/>
            <person name="Ghignone S."/>
            <person name="Salvioli di Fossalunga A."/>
            <person name="Amselem J."/>
            <person name="Novero M."/>
            <person name="Xianan X."/>
            <person name="Sedzielewska Toro K."/>
            <person name="Morin E."/>
            <person name="Lipzen A."/>
            <person name="Grigoriev I.V."/>
            <person name="Henrissat B."/>
            <person name="Martin F.M."/>
            <person name="Bonfante P."/>
        </authorList>
    </citation>
    <scope>NUCLEOTIDE SEQUENCE [LARGE SCALE GENOMIC DNA]</scope>
    <source>
        <strain evidence="1 2">BEG34</strain>
    </source>
</reference>
<dbReference type="OrthoDB" id="10425008at2759"/>
<accession>A0A8H3XBQ0</accession>
<dbReference type="EMBL" id="WTPW01001322">
    <property type="protein sequence ID" value="KAF0442486.1"/>
    <property type="molecule type" value="Genomic_DNA"/>
</dbReference>
<dbReference type="AlphaFoldDB" id="A0A8H3XBQ0"/>
<protein>
    <submittedName>
        <fullName evidence="1">Uncharacterized protein</fullName>
    </submittedName>
</protein>
<keyword evidence="2" id="KW-1185">Reference proteome</keyword>
<evidence type="ECO:0000313" key="1">
    <source>
        <dbReference type="EMBL" id="KAF0442486.1"/>
    </source>
</evidence>